<dbReference type="InterPro" id="IPR000223">
    <property type="entry name" value="Pept_S26A_signal_pept_1"/>
</dbReference>
<name>A0ABS4RE50_9BACI</name>
<dbReference type="EMBL" id="JAGIKZ010000002">
    <property type="protein sequence ID" value="MBP2240107.1"/>
    <property type="molecule type" value="Genomic_DNA"/>
</dbReference>
<dbReference type="CDD" id="cd06530">
    <property type="entry name" value="S26_SPase_I"/>
    <property type="match status" value="1"/>
</dbReference>
<dbReference type="Proteomes" id="UP001519293">
    <property type="component" value="Unassembled WGS sequence"/>
</dbReference>
<comment type="similarity">
    <text evidence="7">Belongs to the peptidase S26 family.</text>
</comment>
<dbReference type="PROSITE" id="PS00760">
    <property type="entry name" value="SPASE_I_2"/>
    <property type="match status" value="1"/>
</dbReference>
<comment type="caution">
    <text evidence="9">The sequence shown here is derived from an EMBL/GenBank/DDBJ whole genome shotgun (WGS) entry which is preliminary data.</text>
</comment>
<keyword evidence="6" id="KW-1133">Transmembrane helix</keyword>
<dbReference type="PROSITE" id="PS00501">
    <property type="entry name" value="SPASE_I_1"/>
    <property type="match status" value="1"/>
</dbReference>
<dbReference type="SUPFAM" id="SSF51306">
    <property type="entry name" value="LexA/Signal peptidase"/>
    <property type="match status" value="1"/>
</dbReference>
<evidence type="ECO:0000256" key="4">
    <source>
        <dbReference type="ARBA" id="ARBA00022670"/>
    </source>
</evidence>
<evidence type="ECO:0000256" key="5">
    <source>
        <dbReference type="ARBA" id="ARBA00022801"/>
    </source>
</evidence>
<evidence type="ECO:0000256" key="6">
    <source>
        <dbReference type="RuleBase" id="RU003993"/>
    </source>
</evidence>
<dbReference type="Gene3D" id="2.10.109.10">
    <property type="entry name" value="Umud Fragment, subunit A"/>
    <property type="match status" value="1"/>
</dbReference>
<comment type="catalytic activity">
    <reaction evidence="1 6">
        <text>Cleavage of hydrophobic, N-terminal signal or leader sequences from secreted and periplasmic proteins.</text>
        <dbReference type="EC" id="3.4.21.89"/>
    </reaction>
</comment>
<evidence type="ECO:0000256" key="1">
    <source>
        <dbReference type="ARBA" id="ARBA00000677"/>
    </source>
</evidence>
<keyword evidence="10" id="KW-1185">Reference proteome</keyword>
<dbReference type="GO" id="GO:0009003">
    <property type="term" value="F:signal peptidase activity"/>
    <property type="evidence" value="ECO:0007669"/>
    <property type="project" value="UniProtKB-EC"/>
</dbReference>
<dbReference type="InterPro" id="IPR036286">
    <property type="entry name" value="LexA/Signal_pep-like_sf"/>
</dbReference>
<organism evidence="9 10">
    <name type="scientific">Cytobacillus eiseniae</name>
    <dbReference type="NCBI Taxonomy" id="762947"/>
    <lineage>
        <taxon>Bacteria</taxon>
        <taxon>Bacillati</taxon>
        <taxon>Bacillota</taxon>
        <taxon>Bacilli</taxon>
        <taxon>Bacillales</taxon>
        <taxon>Bacillaceae</taxon>
        <taxon>Cytobacillus</taxon>
    </lineage>
</organism>
<keyword evidence="4 6" id="KW-0645">Protease</keyword>
<gene>
    <name evidence="9" type="ORF">J2Z40_000660</name>
</gene>
<proteinExistence type="inferred from homology"/>
<dbReference type="PANTHER" id="PTHR43390">
    <property type="entry name" value="SIGNAL PEPTIDASE I"/>
    <property type="match status" value="1"/>
</dbReference>
<evidence type="ECO:0000256" key="3">
    <source>
        <dbReference type="ARBA" id="ARBA00013208"/>
    </source>
</evidence>
<dbReference type="InterPro" id="IPR019758">
    <property type="entry name" value="Pept_S26A_signal_pept_1_CS"/>
</dbReference>
<keyword evidence="6" id="KW-0472">Membrane</keyword>
<evidence type="ECO:0000313" key="10">
    <source>
        <dbReference type="Proteomes" id="UP001519293"/>
    </source>
</evidence>
<keyword evidence="6" id="KW-0812">Transmembrane</keyword>
<dbReference type="PROSITE" id="PS00761">
    <property type="entry name" value="SPASE_I_3"/>
    <property type="match status" value="1"/>
</dbReference>
<dbReference type="InterPro" id="IPR019757">
    <property type="entry name" value="Pept_S26A_signal_pept_1_Lys-AS"/>
</dbReference>
<protein>
    <recommendedName>
        <fullName evidence="3 6">Signal peptidase I</fullName>
        <ecNumber evidence="3 6">3.4.21.89</ecNumber>
    </recommendedName>
</protein>
<dbReference type="EC" id="3.4.21.89" evidence="3 6"/>
<evidence type="ECO:0000256" key="7">
    <source>
        <dbReference type="RuleBase" id="RU362042"/>
    </source>
</evidence>
<dbReference type="NCBIfam" id="TIGR02227">
    <property type="entry name" value="sigpep_I_bact"/>
    <property type="match status" value="1"/>
</dbReference>
<reference evidence="9 10" key="1">
    <citation type="submission" date="2021-03" db="EMBL/GenBank/DDBJ databases">
        <title>Genomic Encyclopedia of Type Strains, Phase IV (KMG-IV): sequencing the most valuable type-strain genomes for metagenomic binning, comparative biology and taxonomic classification.</title>
        <authorList>
            <person name="Goeker M."/>
        </authorList>
    </citation>
    <scope>NUCLEOTIDE SEQUENCE [LARGE SCALE GENOMIC DNA]</scope>
    <source>
        <strain evidence="9 10">DSM 26675</strain>
    </source>
</reference>
<comment type="subcellular location">
    <subcellularLocation>
        <location evidence="2">Cell membrane</location>
        <topology evidence="2">Single-pass type II membrane protein</topology>
    </subcellularLocation>
    <subcellularLocation>
        <location evidence="7">Membrane</location>
        <topology evidence="7">Single-pass type II membrane protein</topology>
    </subcellularLocation>
</comment>
<feature type="domain" description="Peptidase S26" evidence="8">
    <location>
        <begin position="20"/>
        <end position="186"/>
    </location>
</feature>
<accession>A0ABS4RE50</accession>
<dbReference type="Pfam" id="PF10502">
    <property type="entry name" value="Peptidase_S26"/>
    <property type="match status" value="1"/>
</dbReference>
<evidence type="ECO:0000256" key="2">
    <source>
        <dbReference type="ARBA" id="ARBA00004401"/>
    </source>
</evidence>
<keyword evidence="5 6" id="KW-0378">Hydrolase</keyword>
<dbReference type="PANTHER" id="PTHR43390:SF8">
    <property type="entry name" value="SIGNAL PEPTIDASE I"/>
    <property type="match status" value="1"/>
</dbReference>
<evidence type="ECO:0000259" key="8">
    <source>
        <dbReference type="Pfam" id="PF10502"/>
    </source>
</evidence>
<dbReference type="InterPro" id="IPR019756">
    <property type="entry name" value="Pept_S26A_signal_pept_1_Ser-AS"/>
</dbReference>
<evidence type="ECO:0000313" key="9">
    <source>
        <dbReference type="EMBL" id="MBP2240107.1"/>
    </source>
</evidence>
<sequence>MDLFLLEIGGENMAKKKNEIWEWTKALVIAILLAAVIRYFLFAPIVVDGLSMMPTLHDQDRMIVNKFSYKIGNPDRFDIIVFHAPENKDYIKRVIGLPGDRVEYKDDTLFINGKAYEEPYLDDYKSQVIDGPLTEPFTLEEKIGSETVPEGHLFVMGDNRRYSKDSRHIGTVPMEKVLGNTGIIYWPIEDIRLVK</sequence>
<dbReference type="InterPro" id="IPR019533">
    <property type="entry name" value="Peptidase_S26"/>
</dbReference>
<feature type="transmembrane region" description="Helical" evidence="6">
    <location>
        <begin position="26"/>
        <end position="47"/>
    </location>
</feature>
<dbReference type="PRINTS" id="PR00727">
    <property type="entry name" value="LEADERPTASE"/>
</dbReference>